<gene>
    <name evidence="3" type="ORF">KOR42_20910</name>
</gene>
<dbReference type="Proteomes" id="UP000317243">
    <property type="component" value="Unassembled WGS sequence"/>
</dbReference>
<sequence>MPSKNDIPENKKMMADDLTGKSTSAHPVLILIAGFASAILLLFCCVCGGAAWWFQPEVNEDPERAGELLAEIVAIDIPDTYLPQGTIEWNVAYLMSIRGSYFERFAGDGLLTVVEVDSRFRSEEDVRQHIRDTLLRKGGGGTPLVINDSESRIVEVAIGEELVPFKFEIGRDPPTGRVFHIVEGVFQGKQGEVLLSMRVNEDNWNEQSVIDMLNTIGRLPTVEVEPEPDAEAEEELPTSEEM</sequence>
<protein>
    <submittedName>
        <fullName evidence="3">Uncharacterized protein</fullName>
    </submittedName>
</protein>
<accession>A0A5C5X975</accession>
<feature type="region of interest" description="Disordered" evidence="1">
    <location>
        <begin position="223"/>
        <end position="242"/>
    </location>
</feature>
<keyword evidence="2" id="KW-0812">Transmembrane</keyword>
<evidence type="ECO:0000313" key="4">
    <source>
        <dbReference type="Proteomes" id="UP000317243"/>
    </source>
</evidence>
<reference evidence="3 4" key="1">
    <citation type="submission" date="2019-02" db="EMBL/GenBank/DDBJ databases">
        <title>Deep-cultivation of Planctomycetes and their phenomic and genomic characterization uncovers novel biology.</title>
        <authorList>
            <person name="Wiegand S."/>
            <person name="Jogler M."/>
            <person name="Boedeker C."/>
            <person name="Pinto D."/>
            <person name="Vollmers J."/>
            <person name="Rivas-Marin E."/>
            <person name="Kohn T."/>
            <person name="Peeters S.H."/>
            <person name="Heuer A."/>
            <person name="Rast P."/>
            <person name="Oberbeckmann S."/>
            <person name="Bunk B."/>
            <person name="Jeske O."/>
            <person name="Meyerdierks A."/>
            <person name="Storesund J.E."/>
            <person name="Kallscheuer N."/>
            <person name="Luecker S."/>
            <person name="Lage O.M."/>
            <person name="Pohl T."/>
            <person name="Merkel B.J."/>
            <person name="Hornburger P."/>
            <person name="Mueller R.-W."/>
            <person name="Bruemmer F."/>
            <person name="Labrenz M."/>
            <person name="Spormann A.M."/>
            <person name="Op Den Camp H."/>
            <person name="Overmann J."/>
            <person name="Amann R."/>
            <person name="Jetten M.S.M."/>
            <person name="Mascher T."/>
            <person name="Medema M.H."/>
            <person name="Devos D.P."/>
            <person name="Kaster A.-K."/>
            <person name="Ovreas L."/>
            <person name="Rohde M."/>
            <person name="Galperin M.Y."/>
            <person name="Jogler C."/>
        </authorList>
    </citation>
    <scope>NUCLEOTIDE SEQUENCE [LARGE SCALE GENOMIC DNA]</scope>
    <source>
        <strain evidence="3 4">KOR42</strain>
    </source>
</reference>
<feature type="compositionally biased region" description="Acidic residues" evidence="1">
    <location>
        <begin position="224"/>
        <end position="242"/>
    </location>
</feature>
<comment type="caution">
    <text evidence="3">The sequence shown here is derived from an EMBL/GenBank/DDBJ whole genome shotgun (WGS) entry which is preliminary data.</text>
</comment>
<dbReference type="AlphaFoldDB" id="A0A5C5X975"/>
<evidence type="ECO:0000256" key="1">
    <source>
        <dbReference type="SAM" id="MobiDB-lite"/>
    </source>
</evidence>
<organism evidence="3 4">
    <name type="scientific">Thalassoglobus neptunius</name>
    <dbReference type="NCBI Taxonomy" id="1938619"/>
    <lineage>
        <taxon>Bacteria</taxon>
        <taxon>Pseudomonadati</taxon>
        <taxon>Planctomycetota</taxon>
        <taxon>Planctomycetia</taxon>
        <taxon>Planctomycetales</taxon>
        <taxon>Planctomycetaceae</taxon>
        <taxon>Thalassoglobus</taxon>
    </lineage>
</organism>
<dbReference type="EMBL" id="SIHI01000001">
    <property type="protein sequence ID" value="TWT58705.1"/>
    <property type="molecule type" value="Genomic_DNA"/>
</dbReference>
<keyword evidence="2" id="KW-0472">Membrane</keyword>
<dbReference type="OrthoDB" id="269116at2"/>
<feature type="transmembrane region" description="Helical" evidence="2">
    <location>
        <begin position="28"/>
        <end position="54"/>
    </location>
</feature>
<proteinExistence type="predicted"/>
<evidence type="ECO:0000256" key="2">
    <source>
        <dbReference type="SAM" id="Phobius"/>
    </source>
</evidence>
<keyword evidence="4" id="KW-1185">Reference proteome</keyword>
<keyword evidence="2" id="KW-1133">Transmembrane helix</keyword>
<evidence type="ECO:0000313" key="3">
    <source>
        <dbReference type="EMBL" id="TWT58705.1"/>
    </source>
</evidence>
<name>A0A5C5X975_9PLAN</name>